<reference evidence="3" key="1">
    <citation type="journal article" date="2014" name="Front. Microbiol.">
        <title>High frequency of phylogenetically diverse reductive dehalogenase-homologous genes in deep subseafloor sedimentary metagenomes.</title>
        <authorList>
            <person name="Kawai M."/>
            <person name="Futagami T."/>
            <person name="Toyoda A."/>
            <person name="Takaki Y."/>
            <person name="Nishi S."/>
            <person name="Hori S."/>
            <person name="Arai W."/>
            <person name="Tsubouchi T."/>
            <person name="Morono Y."/>
            <person name="Uchiyama I."/>
            <person name="Ito T."/>
            <person name="Fujiyama A."/>
            <person name="Inagaki F."/>
            <person name="Takami H."/>
        </authorList>
    </citation>
    <scope>NUCLEOTIDE SEQUENCE</scope>
    <source>
        <strain evidence="3">Expedition CK06-06</strain>
    </source>
</reference>
<organism evidence="3">
    <name type="scientific">marine sediment metagenome</name>
    <dbReference type="NCBI Taxonomy" id="412755"/>
    <lineage>
        <taxon>unclassified sequences</taxon>
        <taxon>metagenomes</taxon>
        <taxon>ecological metagenomes</taxon>
    </lineage>
</organism>
<comment type="caution">
    <text evidence="3">The sequence shown here is derived from an EMBL/GenBank/DDBJ whole genome shotgun (WGS) entry which is preliminary data.</text>
</comment>
<evidence type="ECO:0000256" key="1">
    <source>
        <dbReference type="ARBA" id="ARBA00022612"/>
    </source>
</evidence>
<proteinExistence type="predicted"/>
<dbReference type="AlphaFoldDB" id="X0TW74"/>
<evidence type="ECO:0000259" key="2">
    <source>
        <dbReference type="Pfam" id="PF17289"/>
    </source>
</evidence>
<keyword evidence="1" id="KW-1188">Viral release from host cell</keyword>
<sequence>HIGMDFNVDHMAASVHVIRDGNPHSVDEFVDLYDTPAMIRAITEKYWPYIDGRYQKAHQIYIYPDSSGKSRKSVGASETDITLLKQADFNVRAHPANPPVKDRVNSLSAMICNSEGLRRYFINPDKCPNGVESLEKQAYTDAGTPDKTQGYDHMTDAIGYHVYYQYPLRKPIAHIDIGMAI</sequence>
<dbReference type="EMBL" id="BARS01015524">
    <property type="protein sequence ID" value="GAF91431.1"/>
    <property type="molecule type" value="Genomic_DNA"/>
</dbReference>
<dbReference type="Gene3D" id="3.30.420.280">
    <property type="match status" value="1"/>
</dbReference>
<feature type="non-terminal residue" evidence="3">
    <location>
        <position position="1"/>
    </location>
</feature>
<gene>
    <name evidence="3" type="ORF">S01H1_25677</name>
</gene>
<dbReference type="InterPro" id="IPR035421">
    <property type="entry name" value="Terminase_6C"/>
</dbReference>
<protein>
    <recommendedName>
        <fullName evidence="2">Terminase large subunit gp17-like C-terminal domain-containing protein</fullName>
    </recommendedName>
</protein>
<name>X0TW74_9ZZZZ</name>
<evidence type="ECO:0000313" key="3">
    <source>
        <dbReference type="EMBL" id="GAF91431.1"/>
    </source>
</evidence>
<accession>X0TW74</accession>
<feature type="domain" description="Terminase large subunit gp17-like C-terminal" evidence="2">
    <location>
        <begin position="2"/>
        <end position="160"/>
    </location>
</feature>
<dbReference type="Pfam" id="PF17289">
    <property type="entry name" value="Terminase_6C"/>
    <property type="match status" value="1"/>
</dbReference>